<comment type="subcellular location">
    <subcellularLocation>
        <location evidence="1">Nucleus</location>
    </subcellularLocation>
</comment>
<sequence length="347" mass="38637">MAMYLVTLDPSDLSKTYIIAPQTLYLEFRISFTRVQTTLTASTRLIQAGLLLAAYEYASGRPHAAYVSIGTCVRMASILGIDTYDRAPGGSSNGTTSTLKSLEIQNIYWAMIMLERLVLDECPLDNLSPALNFPDSETELPSDLVSSHHMDSPSNKIQSDQTASIGDIHASNVGSFGRQIQAISFLIQVLHNTEKGASTPLSDLIKLDEKLRGFLTVLMNQSSQRHTCGANGIVIRSLVRLHQYILKRSSVPDLAEAKIQEQSHATLDTLARMMVEVAYDHLERFVPDKIDSLPLSCSYNMRSMMELIEDRWCHLSTEDPPRGLEAFVALHDVVCKRWRPPLVPQTL</sequence>
<evidence type="ECO:0000313" key="8">
    <source>
        <dbReference type="Proteomes" id="UP001149165"/>
    </source>
</evidence>
<dbReference type="PANTHER" id="PTHR47338:SF20">
    <property type="entry name" value="ZN(II)2CYS6 TRANSCRIPTION FACTOR (EUROFUNG)"/>
    <property type="match status" value="1"/>
</dbReference>
<evidence type="ECO:0000256" key="6">
    <source>
        <dbReference type="SAM" id="MobiDB-lite"/>
    </source>
</evidence>
<keyword evidence="2" id="KW-0479">Metal-binding</keyword>
<dbReference type="OrthoDB" id="3862662at2759"/>
<organism evidence="7 8">
    <name type="scientific">Penicillium angulare</name>
    <dbReference type="NCBI Taxonomy" id="116970"/>
    <lineage>
        <taxon>Eukaryota</taxon>
        <taxon>Fungi</taxon>
        <taxon>Dikarya</taxon>
        <taxon>Ascomycota</taxon>
        <taxon>Pezizomycotina</taxon>
        <taxon>Eurotiomycetes</taxon>
        <taxon>Eurotiomycetidae</taxon>
        <taxon>Eurotiales</taxon>
        <taxon>Aspergillaceae</taxon>
        <taxon>Penicillium</taxon>
    </lineage>
</organism>
<name>A0A9W9G6V0_9EURO</name>
<reference evidence="7" key="2">
    <citation type="journal article" date="2023" name="IMA Fungus">
        <title>Comparative genomic study of the Penicillium genus elucidates a diverse pangenome and 15 lateral gene transfer events.</title>
        <authorList>
            <person name="Petersen C."/>
            <person name="Sorensen T."/>
            <person name="Nielsen M.R."/>
            <person name="Sondergaard T.E."/>
            <person name="Sorensen J.L."/>
            <person name="Fitzpatrick D.A."/>
            <person name="Frisvad J.C."/>
            <person name="Nielsen K.L."/>
        </authorList>
    </citation>
    <scope>NUCLEOTIDE SEQUENCE</scope>
    <source>
        <strain evidence="7">IBT 30069</strain>
    </source>
</reference>
<keyword evidence="3" id="KW-0805">Transcription regulation</keyword>
<protein>
    <recommendedName>
        <fullName evidence="9">Transcription factor domain-containing protein</fullName>
    </recommendedName>
</protein>
<evidence type="ECO:0000256" key="4">
    <source>
        <dbReference type="ARBA" id="ARBA00023163"/>
    </source>
</evidence>
<dbReference type="CDD" id="cd12148">
    <property type="entry name" value="fungal_TF_MHR"/>
    <property type="match status" value="1"/>
</dbReference>
<dbReference type="GO" id="GO:0000981">
    <property type="term" value="F:DNA-binding transcription factor activity, RNA polymerase II-specific"/>
    <property type="evidence" value="ECO:0007669"/>
    <property type="project" value="InterPro"/>
</dbReference>
<keyword evidence="5" id="KW-0539">Nucleus</keyword>
<keyword evidence="8" id="KW-1185">Reference proteome</keyword>
<dbReference type="Proteomes" id="UP001149165">
    <property type="component" value="Unassembled WGS sequence"/>
</dbReference>
<evidence type="ECO:0000256" key="1">
    <source>
        <dbReference type="ARBA" id="ARBA00004123"/>
    </source>
</evidence>
<evidence type="ECO:0008006" key="9">
    <source>
        <dbReference type="Google" id="ProtNLM"/>
    </source>
</evidence>
<reference evidence="7" key="1">
    <citation type="submission" date="2022-11" db="EMBL/GenBank/DDBJ databases">
        <authorList>
            <person name="Petersen C."/>
        </authorList>
    </citation>
    <scope>NUCLEOTIDE SEQUENCE</scope>
    <source>
        <strain evidence="7">IBT 30069</strain>
    </source>
</reference>
<comment type="caution">
    <text evidence="7">The sequence shown here is derived from an EMBL/GenBank/DDBJ whole genome shotgun (WGS) entry which is preliminary data.</text>
</comment>
<gene>
    <name evidence="7" type="ORF">N7456_001689</name>
</gene>
<dbReference type="AlphaFoldDB" id="A0A9W9G6V0"/>
<proteinExistence type="predicted"/>
<evidence type="ECO:0000256" key="5">
    <source>
        <dbReference type="ARBA" id="ARBA00023242"/>
    </source>
</evidence>
<evidence type="ECO:0000256" key="2">
    <source>
        <dbReference type="ARBA" id="ARBA00022723"/>
    </source>
</evidence>
<dbReference type="InterPro" id="IPR050815">
    <property type="entry name" value="TF_fung"/>
</dbReference>
<accession>A0A9W9G6V0</accession>
<dbReference type="PANTHER" id="PTHR47338">
    <property type="entry name" value="ZN(II)2CYS6 TRANSCRIPTION FACTOR (EUROFUNG)-RELATED"/>
    <property type="match status" value="1"/>
</dbReference>
<evidence type="ECO:0000313" key="7">
    <source>
        <dbReference type="EMBL" id="KAJ5113155.1"/>
    </source>
</evidence>
<keyword evidence="4" id="KW-0804">Transcription</keyword>
<dbReference type="EMBL" id="JAPQKH010000002">
    <property type="protein sequence ID" value="KAJ5113155.1"/>
    <property type="molecule type" value="Genomic_DNA"/>
</dbReference>
<feature type="region of interest" description="Disordered" evidence="6">
    <location>
        <begin position="138"/>
        <end position="159"/>
    </location>
</feature>
<dbReference type="GO" id="GO:0046872">
    <property type="term" value="F:metal ion binding"/>
    <property type="evidence" value="ECO:0007669"/>
    <property type="project" value="UniProtKB-KW"/>
</dbReference>
<evidence type="ECO:0000256" key="3">
    <source>
        <dbReference type="ARBA" id="ARBA00023015"/>
    </source>
</evidence>
<dbReference type="GO" id="GO:0005634">
    <property type="term" value="C:nucleus"/>
    <property type="evidence" value="ECO:0007669"/>
    <property type="project" value="UniProtKB-SubCell"/>
</dbReference>